<evidence type="ECO:0000256" key="5">
    <source>
        <dbReference type="ARBA" id="ARBA00022597"/>
    </source>
</evidence>
<name>A0A1H2LJH1_9ACTN</name>
<feature type="transmembrane region" description="Helical" evidence="9">
    <location>
        <begin position="280"/>
        <end position="298"/>
    </location>
</feature>
<feature type="transmembrane region" description="Helical" evidence="9">
    <location>
        <begin position="365"/>
        <end position="387"/>
    </location>
</feature>
<dbReference type="PROSITE" id="PS50850">
    <property type="entry name" value="MFS"/>
    <property type="match status" value="1"/>
</dbReference>
<keyword evidence="3" id="KW-0813">Transport</keyword>
<evidence type="ECO:0000256" key="3">
    <source>
        <dbReference type="ARBA" id="ARBA00022448"/>
    </source>
</evidence>
<dbReference type="InterPro" id="IPR011701">
    <property type="entry name" value="MFS"/>
</dbReference>
<keyword evidence="5" id="KW-0762">Sugar transport</keyword>
<dbReference type="STRING" id="546874.SAMN04488544_0256"/>
<dbReference type="InterPro" id="IPR036259">
    <property type="entry name" value="MFS_trans_sf"/>
</dbReference>
<organism evidence="12 13">
    <name type="scientific">Microlunatus sagamiharensis</name>
    <dbReference type="NCBI Taxonomy" id="546874"/>
    <lineage>
        <taxon>Bacteria</taxon>
        <taxon>Bacillati</taxon>
        <taxon>Actinomycetota</taxon>
        <taxon>Actinomycetes</taxon>
        <taxon>Propionibacteriales</taxon>
        <taxon>Propionibacteriaceae</taxon>
        <taxon>Microlunatus</taxon>
    </lineage>
</organism>
<evidence type="ECO:0000256" key="8">
    <source>
        <dbReference type="ARBA" id="ARBA00023136"/>
    </source>
</evidence>
<feature type="transmembrane region" description="Helical" evidence="9">
    <location>
        <begin position="214"/>
        <end position="234"/>
    </location>
</feature>
<proteinExistence type="inferred from homology"/>
<feature type="domain" description="Major facilitator superfamily (MFS) profile" evidence="11">
    <location>
        <begin position="6"/>
        <end position="391"/>
    </location>
</feature>
<evidence type="ECO:0000256" key="4">
    <source>
        <dbReference type="ARBA" id="ARBA00022475"/>
    </source>
</evidence>
<evidence type="ECO:0000313" key="13">
    <source>
        <dbReference type="Proteomes" id="UP000198825"/>
    </source>
</evidence>
<feature type="transmembrane region" description="Helical" evidence="9">
    <location>
        <begin position="254"/>
        <end position="273"/>
    </location>
</feature>
<dbReference type="SUPFAM" id="SSF103473">
    <property type="entry name" value="MFS general substrate transporter"/>
    <property type="match status" value="1"/>
</dbReference>
<feature type="chain" id="PRO_5044759099" evidence="10">
    <location>
        <begin position="25"/>
        <end position="407"/>
    </location>
</feature>
<dbReference type="PANTHER" id="PTHR23535:SF2">
    <property type="entry name" value="SUGAR EFFLUX TRANSPORTER A-RELATED"/>
    <property type="match status" value="1"/>
</dbReference>
<gene>
    <name evidence="12" type="ORF">SAMN04488544_0256</name>
</gene>
<dbReference type="RefSeq" id="WP_091072594.1">
    <property type="nucleotide sequence ID" value="NZ_LT629799.1"/>
</dbReference>
<dbReference type="OrthoDB" id="9061072at2"/>
<comment type="subcellular location">
    <subcellularLocation>
        <location evidence="1">Cell membrane</location>
        <topology evidence="1">Multi-pass membrane protein</topology>
    </subcellularLocation>
</comment>
<evidence type="ECO:0000256" key="2">
    <source>
        <dbReference type="ARBA" id="ARBA00006523"/>
    </source>
</evidence>
<evidence type="ECO:0000256" key="6">
    <source>
        <dbReference type="ARBA" id="ARBA00022692"/>
    </source>
</evidence>
<feature type="transmembrane region" description="Helical" evidence="9">
    <location>
        <begin position="140"/>
        <end position="160"/>
    </location>
</feature>
<evidence type="ECO:0000313" key="12">
    <source>
        <dbReference type="EMBL" id="SDU80778.1"/>
    </source>
</evidence>
<dbReference type="Gene3D" id="1.20.1250.20">
    <property type="entry name" value="MFS general substrate transporter like domains"/>
    <property type="match status" value="2"/>
</dbReference>
<dbReference type="EMBL" id="LT629799">
    <property type="protein sequence ID" value="SDU80778.1"/>
    <property type="molecule type" value="Genomic_DNA"/>
</dbReference>
<feature type="transmembrane region" description="Helical" evidence="9">
    <location>
        <begin position="304"/>
        <end position="326"/>
    </location>
</feature>
<reference evidence="13" key="1">
    <citation type="submission" date="2016-10" db="EMBL/GenBank/DDBJ databases">
        <authorList>
            <person name="Varghese N."/>
            <person name="Submissions S."/>
        </authorList>
    </citation>
    <scope>NUCLEOTIDE SEQUENCE [LARGE SCALE GENOMIC DNA]</scope>
    <source>
        <strain evidence="13">DSM 21743</strain>
    </source>
</reference>
<dbReference type="AlphaFoldDB" id="A0A1H2LJH1"/>
<feature type="transmembrane region" description="Helical" evidence="9">
    <location>
        <begin position="98"/>
        <end position="119"/>
    </location>
</feature>
<feature type="transmembrane region" description="Helical" evidence="9">
    <location>
        <begin position="73"/>
        <end position="92"/>
    </location>
</feature>
<evidence type="ECO:0000256" key="10">
    <source>
        <dbReference type="SAM" id="SignalP"/>
    </source>
</evidence>
<dbReference type="Proteomes" id="UP000198825">
    <property type="component" value="Chromosome I"/>
</dbReference>
<dbReference type="GO" id="GO:0005886">
    <property type="term" value="C:plasma membrane"/>
    <property type="evidence" value="ECO:0007669"/>
    <property type="project" value="UniProtKB-SubCell"/>
</dbReference>
<feature type="signal peptide" evidence="10">
    <location>
        <begin position="1"/>
        <end position="24"/>
    </location>
</feature>
<dbReference type="Pfam" id="PF07690">
    <property type="entry name" value="MFS_1"/>
    <property type="match status" value="1"/>
</dbReference>
<evidence type="ECO:0000259" key="11">
    <source>
        <dbReference type="PROSITE" id="PS50850"/>
    </source>
</evidence>
<keyword evidence="4" id="KW-1003">Cell membrane</keyword>
<comment type="similarity">
    <text evidence="2">Belongs to the major facilitator superfamily. Set transporter family.</text>
</comment>
<feature type="transmembrane region" description="Helical" evidence="9">
    <location>
        <begin position="333"/>
        <end position="359"/>
    </location>
</feature>
<accession>A0A1H2LJH1</accession>
<keyword evidence="6 9" id="KW-0812">Transmembrane</keyword>
<keyword evidence="13" id="KW-1185">Reference proteome</keyword>
<evidence type="ECO:0000256" key="9">
    <source>
        <dbReference type="SAM" id="Phobius"/>
    </source>
</evidence>
<evidence type="ECO:0000256" key="1">
    <source>
        <dbReference type="ARBA" id="ARBA00004651"/>
    </source>
</evidence>
<protein>
    <submittedName>
        <fullName evidence="12">MFS transporter, SET family, sugar efflux transporter</fullName>
    </submittedName>
</protein>
<dbReference type="GO" id="GO:0022857">
    <property type="term" value="F:transmembrane transporter activity"/>
    <property type="evidence" value="ECO:0007669"/>
    <property type="project" value="InterPro"/>
</dbReference>
<keyword evidence="7 9" id="KW-1133">Transmembrane helix</keyword>
<feature type="transmembrane region" description="Helical" evidence="9">
    <location>
        <begin position="166"/>
        <end position="183"/>
    </location>
</feature>
<dbReference type="InterPro" id="IPR020846">
    <property type="entry name" value="MFS_dom"/>
</dbReference>
<feature type="transmembrane region" description="Helical" evidence="9">
    <location>
        <begin position="44"/>
        <end position="61"/>
    </location>
</feature>
<keyword evidence="8 9" id="KW-0472">Membrane</keyword>
<evidence type="ECO:0000256" key="7">
    <source>
        <dbReference type="ARBA" id="ARBA00022989"/>
    </source>
</evidence>
<dbReference type="PANTHER" id="PTHR23535">
    <property type="entry name" value="SUGAR EFFLUX TRANSPORTER A-RELATED"/>
    <property type="match status" value="1"/>
</dbReference>
<keyword evidence="10" id="KW-0732">Signal</keyword>
<sequence>MWRDRFHRSALLALFFSGMATSVAMPQLTTFFVTDLGATLPQAGLYYLTNVTAPVVGFALGRLSDRQADRLTLFRIGAVVGAAGWLAMGLSTQLWMPFVVSVLALGVAGAAGAQVYAAVRDELSRRPSRGDAEVISTVRMGFTLGWVVGPVLGSVVGGAFGLRAVLFVTAALAALQLVPMIGVKAPRFVRTLAPDEPVAAPPSRRASRRALMPLLAFCGLAMVACCGDTVKFAYLPLYMSEQLHLPALTRGLVIGLQPVCELLLMPLAAALASRHGAMKVVMVGTVCSVLAHLAYATSTSVTGLVLAQVLLSAMWAALAGLGVTVAQDLYPEGVGLASSTFMSSIVFASTVGGLVGSVFVTGLGIPHVFVVPAVLSALALVGMAVLARRSGRPSAPEPLVAQTVSAS</sequence>